<gene>
    <name evidence="2" type="ORF">CEV34_0834</name>
</gene>
<sequence length="312" mass="34577">MTNEDETAGYEPIHTSSPTDHVLNELQLYGWRPYQDEPDPRPLPEGNAVAAAVADIFDALIATLGDTRLEPDLEELLWGAVNLFHRATARVERELDDNELAQRRLQKEQDGSEVKSVELERLTAEGQTMIERRNSMELFRDVSAEAFEHHTGSAWRPRTGSKVSHRNLTAAMIDSRDYLAAKRRAEKEVLLPAGPKVAVSGGTNFNDHTLIWAKLDQVHAKHADMVLIHGGAKTGAERIAARWAENRKVPQIAFTPDFEKYPAKQAPYKRNDTMLEVLPVGVLVFGGGGIQGNLADKARKLGIPTMQFDGGA</sequence>
<reference evidence="2 3" key="1">
    <citation type="submission" date="2017-07" db="EMBL/GenBank/DDBJ databases">
        <title>Phylogenetic study on the rhizospheric bacterium Ochrobactrum sp. A44.</title>
        <authorList>
            <person name="Krzyzanowska D.M."/>
            <person name="Ossowicki A."/>
            <person name="Rajewska M."/>
            <person name="Maciag T."/>
            <person name="Kaczynski Z."/>
            <person name="Czerwicka M."/>
            <person name="Jafra S."/>
        </authorList>
    </citation>
    <scope>NUCLEOTIDE SEQUENCE [LARGE SCALE GENOMIC DNA]</scope>
    <source>
        <strain evidence="2 3">CCUG 30717</strain>
    </source>
</reference>
<dbReference type="EMBL" id="NNRM01000012">
    <property type="protein sequence ID" value="OYR28932.1"/>
    <property type="molecule type" value="Genomic_DNA"/>
</dbReference>
<comment type="caution">
    <text evidence="2">The sequence shown here is derived from an EMBL/GenBank/DDBJ whole genome shotgun (WGS) entry which is preliminary data.</text>
</comment>
<organism evidence="2 3">
    <name type="scientific">Brucella pseudogrignonensis</name>
    <dbReference type="NCBI Taxonomy" id="419475"/>
    <lineage>
        <taxon>Bacteria</taxon>
        <taxon>Pseudomonadati</taxon>
        <taxon>Pseudomonadota</taxon>
        <taxon>Alphaproteobacteria</taxon>
        <taxon>Hyphomicrobiales</taxon>
        <taxon>Brucellaceae</taxon>
        <taxon>Brucella/Ochrobactrum group</taxon>
        <taxon>Brucella</taxon>
    </lineage>
</organism>
<dbReference type="Pfam" id="PF10686">
    <property type="entry name" value="YAcAr"/>
    <property type="match status" value="1"/>
</dbReference>
<evidence type="ECO:0000313" key="3">
    <source>
        <dbReference type="Proteomes" id="UP000216188"/>
    </source>
</evidence>
<name>A0A256GP65_9HYPH</name>
<keyword evidence="3" id="KW-1185">Reference proteome</keyword>
<feature type="domain" description="YspA cpYpsA-related SLOG" evidence="1">
    <location>
        <begin position="195"/>
        <end position="261"/>
    </location>
</feature>
<dbReference type="Proteomes" id="UP000216188">
    <property type="component" value="Unassembled WGS sequence"/>
</dbReference>
<proteinExistence type="predicted"/>
<evidence type="ECO:0000313" key="2">
    <source>
        <dbReference type="EMBL" id="OYR28932.1"/>
    </source>
</evidence>
<dbReference type="RefSeq" id="WP_094543259.1">
    <property type="nucleotide sequence ID" value="NZ_JBHEEM010000016.1"/>
</dbReference>
<dbReference type="InterPro" id="IPR019627">
    <property type="entry name" value="YAcAr"/>
</dbReference>
<accession>A0A256GP65</accession>
<dbReference type="AlphaFoldDB" id="A0A256GP65"/>
<protein>
    <recommendedName>
        <fullName evidence="1">YspA cpYpsA-related SLOG domain-containing protein</fullName>
    </recommendedName>
</protein>
<evidence type="ECO:0000259" key="1">
    <source>
        <dbReference type="Pfam" id="PF10686"/>
    </source>
</evidence>